<keyword evidence="3" id="KW-1185">Reference proteome</keyword>
<dbReference type="RefSeq" id="WP_419193376.1">
    <property type="nucleotide sequence ID" value="NZ_CP036279.1"/>
</dbReference>
<dbReference type="AlphaFoldDB" id="A0A518B168"/>
<evidence type="ECO:0000313" key="3">
    <source>
        <dbReference type="Proteomes" id="UP000317093"/>
    </source>
</evidence>
<dbReference type="KEGG" id="knv:Pan216_15680"/>
<gene>
    <name evidence="2" type="ORF">Pan216_15680</name>
</gene>
<name>A0A518B168_9BACT</name>
<dbReference type="EMBL" id="CP036279">
    <property type="protein sequence ID" value="QDU60718.1"/>
    <property type="molecule type" value="Genomic_DNA"/>
</dbReference>
<evidence type="ECO:0000313" key="2">
    <source>
        <dbReference type="EMBL" id="QDU60718.1"/>
    </source>
</evidence>
<organism evidence="2 3">
    <name type="scientific">Kolteria novifilia</name>
    <dbReference type="NCBI Taxonomy" id="2527975"/>
    <lineage>
        <taxon>Bacteria</taxon>
        <taxon>Pseudomonadati</taxon>
        <taxon>Planctomycetota</taxon>
        <taxon>Planctomycetia</taxon>
        <taxon>Kolteriales</taxon>
        <taxon>Kolteriaceae</taxon>
        <taxon>Kolteria</taxon>
    </lineage>
</organism>
<dbReference type="Pfam" id="PF06439">
    <property type="entry name" value="3keto-disac_hyd"/>
    <property type="match status" value="1"/>
</dbReference>
<protein>
    <recommendedName>
        <fullName evidence="1">3-keto-alpha-glucoside-1,2-lyase/3-keto-2-hydroxy-glucal hydratase domain-containing protein</fullName>
    </recommendedName>
</protein>
<reference evidence="2 3" key="1">
    <citation type="submission" date="2019-02" db="EMBL/GenBank/DDBJ databases">
        <title>Deep-cultivation of Planctomycetes and their phenomic and genomic characterization uncovers novel biology.</title>
        <authorList>
            <person name="Wiegand S."/>
            <person name="Jogler M."/>
            <person name="Boedeker C."/>
            <person name="Pinto D."/>
            <person name="Vollmers J."/>
            <person name="Rivas-Marin E."/>
            <person name="Kohn T."/>
            <person name="Peeters S.H."/>
            <person name="Heuer A."/>
            <person name="Rast P."/>
            <person name="Oberbeckmann S."/>
            <person name="Bunk B."/>
            <person name="Jeske O."/>
            <person name="Meyerdierks A."/>
            <person name="Storesund J.E."/>
            <person name="Kallscheuer N."/>
            <person name="Luecker S."/>
            <person name="Lage O.M."/>
            <person name="Pohl T."/>
            <person name="Merkel B.J."/>
            <person name="Hornburger P."/>
            <person name="Mueller R.-W."/>
            <person name="Bruemmer F."/>
            <person name="Labrenz M."/>
            <person name="Spormann A.M."/>
            <person name="Op den Camp H."/>
            <person name="Overmann J."/>
            <person name="Amann R."/>
            <person name="Jetten M.S.M."/>
            <person name="Mascher T."/>
            <person name="Medema M.H."/>
            <person name="Devos D.P."/>
            <person name="Kaster A.-K."/>
            <person name="Ovreas L."/>
            <person name="Rohde M."/>
            <person name="Galperin M.Y."/>
            <person name="Jogler C."/>
        </authorList>
    </citation>
    <scope>NUCLEOTIDE SEQUENCE [LARGE SCALE GENOMIC DNA]</scope>
    <source>
        <strain evidence="2 3">Pan216</strain>
    </source>
</reference>
<sequence>MRVVLLFVAFSVAICETNWAWAQSKGEATGPAFSEQEIRDGWILLFDGKTTFGWESGSAGDLTVVDGALRTGGGAPLVNRPTFAKAQLSLDVKGRGEVFLWNVLDSPTEEGMAKGLRIEFDSRKEWQTIAIQAGGGPSKVAVGKKSMDVATTPAAWRLVLSGKKGASFRDIKLKPVDMTSLFNGKDLTGWRKVEQPSPKGERLLAQRWLVKDGLLHTDVPPIDGVTKGGRGYLETVTLHDNFLLQLDVRTNGKHLNSGVFFRNQPKIPAIGYEAQIRHQWEGDDRTKPVDYGTGGIYRRVPTRRVVGDDMTFVTMTVLAHGRYVGVWVEGQQVSSWTDPRPENANPRLGYSGSAGTISLQCHDPTTDIDFRSLRIAPIPIAK</sequence>
<proteinExistence type="predicted"/>
<dbReference type="Gene3D" id="2.60.120.560">
    <property type="entry name" value="Exo-inulinase, domain 1"/>
    <property type="match status" value="2"/>
</dbReference>
<accession>A0A518B168</accession>
<dbReference type="InterPro" id="IPR010496">
    <property type="entry name" value="AL/BT2_dom"/>
</dbReference>
<feature type="domain" description="3-keto-alpha-glucoside-1,2-lyase/3-keto-2-hydroxy-glucal hydratase" evidence="1">
    <location>
        <begin position="178"/>
        <end position="375"/>
    </location>
</feature>
<dbReference type="GO" id="GO:0016787">
    <property type="term" value="F:hydrolase activity"/>
    <property type="evidence" value="ECO:0007669"/>
    <property type="project" value="InterPro"/>
</dbReference>
<evidence type="ECO:0000259" key="1">
    <source>
        <dbReference type="Pfam" id="PF06439"/>
    </source>
</evidence>
<dbReference type="Proteomes" id="UP000317093">
    <property type="component" value="Chromosome"/>
</dbReference>